<feature type="modified residue" description="4-aspartylphosphate" evidence="8">
    <location>
        <position position="53"/>
    </location>
</feature>
<evidence type="ECO:0000313" key="12">
    <source>
        <dbReference type="EMBL" id="MBC5663000.1"/>
    </source>
</evidence>
<evidence type="ECO:0000256" key="4">
    <source>
        <dbReference type="ARBA" id="ARBA00023015"/>
    </source>
</evidence>
<dbReference type="PROSITE" id="PS51755">
    <property type="entry name" value="OMPR_PHOB"/>
    <property type="match status" value="1"/>
</dbReference>
<dbReference type="Pfam" id="PF00486">
    <property type="entry name" value="Trans_reg_C"/>
    <property type="match status" value="1"/>
</dbReference>
<dbReference type="Gene3D" id="6.10.250.690">
    <property type="match status" value="1"/>
</dbReference>
<dbReference type="Gene3D" id="3.40.50.2300">
    <property type="match status" value="1"/>
</dbReference>
<dbReference type="SUPFAM" id="SSF46894">
    <property type="entry name" value="C-terminal effector domain of the bipartite response regulators"/>
    <property type="match status" value="1"/>
</dbReference>
<keyword evidence="6" id="KW-0804">Transcription</keyword>
<dbReference type="InterPro" id="IPR039420">
    <property type="entry name" value="WalR-like"/>
</dbReference>
<dbReference type="AlphaFoldDB" id="A0A8I0AJ52"/>
<dbReference type="PANTHER" id="PTHR48111:SF1">
    <property type="entry name" value="TWO-COMPONENT RESPONSE REGULATOR ORR33"/>
    <property type="match status" value="1"/>
</dbReference>
<dbReference type="GO" id="GO:0000156">
    <property type="term" value="F:phosphorelay response regulator activity"/>
    <property type="evidence" value="ECO:0007669"/>
    <property type="project" value="TreeGrafter"/>
</dbReference>
<keyword evidence="13" id="KW-1185">Reference proteome</keyword>
<dbReference type="Proteomes" id="UP000615234">
    <property type="component" value="Unassembled WGS sequence"/>
</dbReference>
<keyword evidence="4" id="KW-0805">Transcription regulation</keyword>
<evidence type="ECO:0000256" key="1">
    <source>
        <dbReference type="ARBA" id="ARBA00018672"/>
    </source>
</evidence>
<feature type="DNA-binding region" description="OmpR/PhoB-type" evidence="9">
    <location>
        <begin position="129"/>
        <end position="226"/>
    </location>
</feature>
<keyword evidence="3" id="KW-0902">Two-component regulatory system</keyword>
<evidence type="ECO:0000256" key="6">
    <source>
        <dbReference type="ARBA" id="ARBA00023163"/>
    </source>
</evidence>
<dbReference type="RefSeq" id="WP_117807249.1">
    <property type="nucleotide sequence ID" value="NZ_JACOOX010000004.1"/>
</dbReference>
<comment type="caution">
    <text evidence="12">The sequence shown here is derived from an EMBL/GenBank/DDBJ whole genome shotgun (WGS) entry which is preliminary data.</text>
</comment>
<dbReference type="InterPro" id="IPR036388">
    <property type="entry name" value="WH-like_DNA-bd_sf"/>
</dbReference>
<reference evidence="12 13" key="1">
    <citation type="submission" date="2020-08" db="EMBL/GenBank/DDBJ databases">
        <title>Genome public.</title>
        <authorList>
            <person name="Liu C."/>
            <person name="Sun Q."/>
        </authorList>
    </citation>
    <scope>NUCLEOTIDE SEQUENCE [LARGE SCALE GENOMIC DNA]</scope>
    <source>
        <strain evidence="12 13">NSJ-10</strain>
    </source>
</reference>
<evidence type="ECO:0000256" key="5">
    <source>
        <dbReference type="ARBA" id="ARBA00023125"/>
    </source>
</evidence>
<dbReference type="EMBL" id="JACOOX010000004">
    <property type="protein sequence ID" value="MBC5663000.1"/>
    <property type="molecule type" value="Genomic_DNA"/>
</dbReference>
<feature type="domain" description="OmpR/PhoB-type" evidence="11">
    <location>
        <begin position="129"/>
        <end position="226"/>
    </location>
</feature>
<organism evidence="12 13">
    <name type="scientific">Coprococcus hominis</name>
    <name type="common">ex Liu et al. 2022</name>
    <dbReference type="NCBI Taxonomy" id="2763039"/>
    <lineage>
        <taxon>Bacteria</taxon>
        <taxon>Bacillati</taxon>
        <taxon>Bacillota</taxon>
        <taxon>Clostridia</taxon>
        <taxon>Lachnospirales</taxon>
        <taxon>Lachnospiraceae</taxon>
        <taxon>Coprococcus</taxon>
    </lineage>
</organism>
<sequence>MTNEKKCIYIIEDDATINHGIELTLGNEKYEYRKFYSLGEVEDTEQADLIILDINLPDGNGFDFLKQLRKTSDVPVLVVTANDTELDEVTGLTLGADDYVTKPFSLMALRLRVNNLLSRALAGKPCDVPNRYEKHGLLFDFDNLIFKKNDMEIELSKTEIRLLKYFTENEGITLSREKLIDYVWQNQQYVDENALSVSVKRLRDKIEGSGEKIIHTVYGIGYVFKWEE</sequence>
<comment type="function">
    <text evidence="7">May play the central regulatory role in sporulation. It may be an element of the effector pathway responsible for the activation of sporulation genes in response to nutritional stress. Spo0A may act in concert with spo0H (a sigma factor) to control the expression of some genes that are critical to the sporulation process.</text>
</comment>
<dbReference type="SMART" id="SM00862">
    <property type="entry name" value="Trans_reg_C"/>
    <property type="match status" value="1"/>
</dbReference>
<dbReference type="Gene3D" id="1.10.10.10">
    <property type="entry name" value="Winged helix-like DNA-binding domain superfamily/Winged helix DNA-binding domain"/>
    <property type="match status" value="1"/>
</dbReference>
<dbReference type="InterPro" id="IPR001867">
    <property type="entry name" value="OmpR/PhoB-type_DNA-bd"/>
</dbReference>
<evidence type="ECO:0000313" key="13">
    <source>
        <dbReference type="Proteomes" id="UP000615234"/>
    </source>
</evidence>
<dbReference type="GO" id="GO:0000976">
    <property type="term" value="F:transcription cis-regulatory region binding"/>
    <property type="evidence" value="ECO:0007669"/>
    <property type="project" value="TreeGrafter"/>
</dbReference>
<evidence type="ECO:0000256" key="8">
    <source>
        <dbReference type="PROSITE-ProRule" id="PRU00169"/>
    </source>
</evidence>
<evidence type="ECO:0000256" key="9">
    <source>
        <dbReference type="PROSITE-ProRule" id="PRU01091"/>
    </source>
</evidence>
<dbReference type="GO" id="GO:0032993">
    <property type="term" value="C:protein-DNA complex"/>
    <property type="evidence" value="ECO:0007669"/>
    <property type="project" value="TreeGrafter"/>
</dbReference>
<dbReference type="InterPro" id="IPR001789">
    <property type="entry name" value="Sig_transdc_resp-reg_receiver"/>
</dbReference>
<feature type="domain" description="Response regulatory" evidence="10">
    <location>
        <begin position="7"/>
        <end position="117"/>
    </location>
</feature>
<dbReference type="Pfam" id="PF00072">
    <property type="entry name" value="Response_reg"/>
    <property type="match status" value="1"/>
</dbReference>
<dbReference type="InterPro" id="IPR016032">
    <property type="entry name" value="Sig_transdc_resp-reg_C-effctor"/>
</dbReference>
<dbReference type="CDD" id="cd17574">
    <property type="entry name" value="REC_OmpR"/>
    <property type="match status" value="1"/>
</dbReference>
<accession>A0A8I0AJ52</accession>
<evidence type="ECO:0000256" key="7">
    <source>
        <dbReference type="ARBA" id="ARBA00024867"/>
    </source>
</evidence>
<dbReference type="PANTHER" id="PTHR48111">
    <property type="entry name" value="REGULATOR OF RPOS"/>
    <property type="match status" value="1"/>
</dbReference>
<evidence type="ECO:0000259" key="10">
    <source>
        <dbReference type="PROSITE" id="PS50110"/>
    </source>
</evidence>
<gene>
    <name evidence="12" type="ORF">H8S09_08860</name>
</gene>
<dbReference type="SUPFAM" id="SSF52172">
    <property type="entry name" value="CheY-like"/>
    <property type="match status" value="1"/>
</dbReference>
<dbReference type="CDD" id="cd00383">
    <property type="entry name" value="trans_reg_C"/>
    <property type="match status" value="1"/>
</dbReference>
<evidence type="ECO:0000259" key="11">
    <source>
        <dbReference type="PROSITE" id="PS51755"/>
    </source>
</evidence>
<evidence type="ECO:0000256" key="2">
    <source>
        <dbReference type="ARBA" id="ARBA00022553"/>
    </source>
</evidence>
<dbReference type="GO" id="GO:0005829">
    <property type="term" value="C:cytosol"/>
    <property type="evidence" value="ECO:0007669"/>
    <property type="project" value="TreeGrafter"/>
</dbReference>
<keyword evidence="2 8" id="KW-0597">Phosphoprotein</keyword>
<name>A0A8I0AJ52_9FIRM</name>
<dbReference type="PROSITE" id="PS50110">
    <property type="entry name" value="RESPONSE_REGULATORY"/>
    <property type="match status" value="1"/>
</dbReference>
<proteinExistence type="predicted"/>
<dbReference type="SMART" id="SM00448">
    <property type="entry name" value="REC"/>
    <property type="match status" value="1"/>
</dbReference>
<dbReference type="InterPro" id="IPR011006">
    <property type="entry name" value="CheY-like_superfamily"/>
</dbReference>
<evidence type="ECO:0000256" key="3">
    <source>
        <dbReference type="ARBA" id="ARBA00023012"/>
    </source>
</evidence>
<keyword evidence="5 9" id="KW-0238">DNA-binding</keyword>
<dbReference type="GO" id="GO:0006355">
    <property type="term" value="P:regulation of DNA-templated transcription"/>
    <property type="evidence" value="ECO:0007669"/>
    <property type="project" value="InterPro"/>
</dbReference>
<protein>
    <recommendedName>
        <fullName evidence="1">Stage 0 sporulation protein A homolog</fullName>
    </recommendedName>
</protein>